<feature type="chain" id="PRO_5011834432" description="Carboxylic ester hydrolase" evidence="5">
    <location>
        <begin position="25"/>
        <end position="551"/>
    </location>
</feature>
<organism evidence="7 8">
    <name type="scientific">Tropilaelaps mercedesae</name>
    <dbReference type="NCBI Taxonomy" id="418985"/>
    <lineage>
        <taxon>Eukaryota</taxon>
        <taxon>Metazoa</taxon>
        <taxon>Ecdysozoa</taxon>
        <taxon>Arthropoda</taxon>
        <taxon>Chelicerata</taxon>
        <taxon>Arachnida</taxon>
        <taxon>Acari</taxon>
        <taxon>Parasitiformes</taxon>
        <taxon>Mesostigmata</taxon>
        <taxon>Gamasina</taxon>
        <taxon>Dermanyssoidea</taxon>
        <taxon>Laelapidae</taxon>
        <taxon>Tropilaelaps</taxon>
    </lineage>
</organism>
<keyword evidence="2" id="KW-0719">Serine esterase</keyword>
<dbReference type="PANTHER" id="PTHR43918">
    <property type="entry name" value="ACETYLCHOLINESTERASE"/>
    <property type="match status" value="1"/>
</dbReference>
<dbReference type="AlphaFoldDB" id="A0A1V9WZG8"/>
<dbReference type="InterPro" id="IPR019826">
    <property type="entry name" value="Carboxylesterase_B_AS"/>
</dbReference>
<reference evidence="7 8" key="1">
    <citation type="journal article" date="2017" name="Gigascience">
        <title>Draft genome of the honey bee ectoparasitic mite, Tropilaelaps mercedesae, is shaped by the parasitic life history.</title>
        <authorList>
            <person name="Dong X."/>
            <person name="Armstrong S.D."/>
            <person name="Xia D."/>
            <person name="Makepeace B.L."/>
            <person name="Darby A.C."/>
            <person name="Kadowaki T."/>
        </authorList>
    </citation>
    <scope>NUCLEOTIDE SEQUENCE [LARGE SCALE GENOMIC DNA]</scope>
    <source>
        <strain evidence="7">Wuxi-XJTLU</strain>
    </source>
</reference>
<dbReference type="InterPro" id="IPR002018">
    <property type="entry name" value="CarbesteraseB"/>
</dbReference>
<gene>
    <name evidence="7" type="ORF">BIW11_13991</name>
</gene>
<dbReference type="Proteomes" id="UP000192247">
    <property type="component" value="Unassembled WGS sequence"/>
</dbReference>
<evidence type="ECO:0000259" key="6">
    <source>
        <dbReference type="Pfam" id="PF00135"/>
    </source>
</evidence>
<keyword evidence="4" id="KW-0325">Glycoprotein</keyword>
<evidence type="ECO:0000256" key="4">
    <source>
        <dbReference type="ARBA" id="ARBA00023180"/>
    </source>
</evidence>
<evidence type="ECO:0000256" key="5">
    <source>
        <dbReference type="RuleBase" id="RU361235"/>
    </source>
</evidence>
<sequence length="551" mass="60321">MATMPASSLLFLATVLLVCSHAHATEPTVNFTTGSIRGTEFVVEGVQVDGFLGVPYAKPPVGELRFALPVPFGDVGQLTATNFSARCPQPPIGPQPPIPSSEDCLYLNVFRKSGTKQGDDKPVIVIVHGGGFSIGSASDFFYQSSPLAGLGDVVVVSFNYRLNILGFANMKELAASNVGLYDQRLALEWVQDNIKAFGGNPNRVTLMGVSAGSMAITLHIESPLHREGRQLFHSAILDGGVATLSALDDAEHSFSRVKEIAVKLGCKTEDTELIACLRKVDADELVRLSFDAEGYSPIFTFRPTTGDEFIPNNFASCASDNESDSRQIKTLIGYAKNEGTWLADYHFNLTGSNFPNLTSEEEFLDWCAKLANGYRLPIDVKADGVKKTVSETYFNSHSSRFLDAAEFVGDGIFVCPINAYVKKHAEANVTMYAYRFDRRLQQKYSYLDPDRMGVFHTSPFLHMTGSLMDAKDLLPGSPAVDAADKAFFKDAIKLVADFARTDETPSFRGVQLPNFSKGEGVLVFDEKPHVDNSLYNEDHCKKTFPTFEPQS</sequence>
<dbReference type="Pfam" id="PF00135">
    <property type="entry name" value="COesterase"/>
    <property type="match status" value="1"/>
</dbReference>
<comment type="similarity">
    <text evidence="1 5">Belongs to the type-B carboxylesterase/lipase family.</text>
</comment>
<dbReference type="SUPFAM" id="SSF53474">
    <property type="entry name" value="alpha/beta-Hydrolases"/>
    <property type="match status" value="1"/>
</dbReference>
<name>A0A1V9WZG8_9ACAR</name>
<dbReference type="STRING" id="418985.A0A1V9WZG8"/>
<dbReference type="GO" id="GO:0019695">
    <property type="term" value="P:choline metabolic process"/>
    <property type="evidence" value="ECO:0007669"/>
    <property type="project" value="TreeGrafter"/>
</dbReference>
<keyword evidence="5" id="KW-0732">Signal</keyword>
<keyword evidence="8" id="KW-1185">Reference proteome</keyword>
<evidence type="ECO:0000313" key="8">
    <source>
        <dbReference type="Proteomes" id="UP000192247"/>
    </source>
</evidence>
<dbReference type="PROSITE" id="PS00122">
    <property type="entry name" value="CARBOXYLESTERASE_B_1"/>
    <property type="match status" value="1"/>
</dbReference>
<comment type="caution">
    <text evidence="7">The sequence shown here is derived from an EMBL/GenBank/DDBJ whole genome shotgun (WGS) entry which is preliminary data.</text>
</comment>
<dbReference type="GO" id="GO:0005886">
    <property type="term" value="C:plasma membrane"/>
    <property type="evidence" value="ECO:0007669"/>
    <property type="project" value="TreeGrafter"/>
</dbReference>
<proteinExistence type="inferred from homology"/>
<dbReference type="InterPro" id="IPR050654">
    <property type="entry name" value="AChE-related_enzymes"/>
</dbReference>
<evidence type="ECO:0000256" key="2">
    <source>
        <dbReference type="ARBA" id="ARBA00022487"/>
    </source>
</evidence>
<dbReference type="EMBL" id="MNPL01031456">
    <property type="protein sequence ID" value="OQR66680.1"/>
    <property type="molecule type" value="Genomic_DNA"/>
</dbReference>
<dbReference type="GO" id="GO:0003990">
    <property type="term" value="F:acetylcholinesterase activity"/>
    <property type="evidence" value="ECO:0007669"/>
    <property type="project" value="TreeGrafter"/>
</dbReference>
<keyword evidence="3 5" id="KW-0378">Hydrolase</keyword>
<dbReference type="GO" id="GO:0006581">
    <property type="term" value="P:acetylcholine catabolic process"/>
    <property type="evidence" value="ECO:0007669"/>
    <property type="project" value="TreeGrafter"/>
</dbReference>
<dbReference type="OrthoDB" id="19653at2759"/>
<dbReference type="Gene3D" id="3.40.50.1820">
    <property type="entry name" value="alpha/beta hydrolase"/>
    <property type="match status" value="1"/>
</dbReference>
<accession>A0A1V9WZG8</accession>
<evidence type="ECO:0000313" key="7">
    <source>
        <dbReference type="EMBL" id="OQR66680.1"/>
    </source>
</evidence>
<protein>
    <recommendedName>
        <fullName evidence="5">Carboxylic ester hydrolase</fullName>
        <ecNumber evidence="5">3.1.1.-</ecNumber>
    </recommendedName>
</protein>
<dbReference type="InterPro" id="IPR029058">
    <property type="entry name" value="AB_hydrolase_fold"/>
</dbReference>
<feature type="domain" description="Carboxylesterase type B" evidence="6">
    <location>
        <begin position="26"/>
        <end position="537"/>
    </location>
</feature>
<feature type="signal peptide" evidence="5">
    <location>
        <begin position="1"/>
        <end position="24"/>
    </location>
</feature>
<dbReference type="PANTHER" id="PTHR43918:SF4">
    <property type="entry name" value="CARBOXYLIC ESTER HYDROLASE"/>
    <property type="match status" value="1"/>
</dbReference>
<dbReference type="InParanoid" id="A0A1V9WZG8"/>
<dbReference type="GO" id="GO:0005615">
    <property type="term" value="C:extracellular space"/>
    <property type="evidence" value="ECO:0007669"/>
    <property type="project" value="TreeGrafter"/>
</dbReference>
<dbReference type="EC" id="3.1.1.-" evidence="5"/>
<evidence type="ECO:0000256" key="3">
    <source>
        <dbReference type="ARBA" id="ARBA00022801"/>
    </source>
</evidence>
<evidence type="ECO:0000256" key="1">
    <source>
        <dbReference type="ARBA" id="ARBA00005964"/>
    </source>
</evidence>